<proteinExistence type="inferred from homology"/>
<protein>
    <submittedName>
        <fullName evidence="2">Uncharacterized protein</fullName>
    </submittedName>
</protein>
<reference evidence="2 3" key="1">
    <citation type="journal article" date="2021" name="BMC Genomics">
        <title>Telomere-to-telomere genome assembly of asparaginase-producing Trichoderma simmonsii.</title>
        <authorList>
            <person name="Chung D."/>
            <person name="Kwon Y.M."/>
            <person name="Yang Y."/>
        </authorList>
    </citation>
    <scope>NUCLEOTIDE SEQUENCE [LARGE SCALE GENOMIC DNA]</scope>
    <source>
        <strain evidence="2 3">GH-Sj1</strain>
    </source>
</reference>
<dbReference type="Proteomes" id="UP000826661">
    <property type="component" value="Chromosome III"/>
</dbReference>
<evidence type="ECO:0000313" key="2">
    <source>
        <dbReference type="EMBL" id="QYS98887.1"/>
    </source>
</evidence>
<dbReference type="GO" id="GO:0043386">
    <property type="term" value="P:mycotoxin biosynthetic process"/>
    <property type="evidence" value="ECO:0007669"/>
    <property type="project" value="InterPro"/>
</dbReference>
<comment type="similarity">
    <text evidence="1">Belongs to the ustYa family.</text>
</comment>
<evidence type="ECO:0000313" key="3">
    <source>
        <dbReference type="Proteomes" id="UP000826661"/>
    </source>
</evidence>
<keyword evidence="3" id="KW-1185">Reference proteome</keyword>
<evidence type="ECO:0000256" key="1">
    <source>
        <dbReference type="ARBA" id="ARBA00035112"/>
    </source>
</evidence>
<sequence length="252" mass="28972">MKLGESSKFCTSAFLPFVGGGLLGSIITQAVIPRANWHSCQQLGLEAAARPPTASTPPQAPLNIFWDNTDLSTHHMVRTNGTYNQTSPFRGPPTKEVDAAWGKYWQTWTFSVDEEQFKASMPQYTEEAVRLDDGRYLATFEYTHQLHCLYNLFRASYMDSYPDEKASYDENPQEWHGRVDHCIEILRQKLECDRDTGLVLYDWVKGRKAPTANFNVARMCYDWEPVEKWAQSHEVNDFPKKPKNVVQLSRIP</sequence>
<gene>
    <name evidence="2" type="ORF">H0G86_006042</name>
</gene>
<accession>A0A8G0LAR1</accession>
<dbReference type="PANTHER" id="PTHR33365">
    <property type="entry name" value="YALI0B05434P"/>
    <property type="match status" value="1"/>
</dbReference>
<dbReference type="EMBL" id="CP075866">
    <property type="protein sequence ID" value="QYS98887.1"/>
    <property type="molecule type" value="Genomic_DNA"/>
</dbReference>
<dbReference type="Pfam" id="PF11807">
    <property type="entry name" value="UstYa"/>
    <property type="match status" value="1"/>
</dbReference>
<name>A0A8G0LAR1_9HYPO</name>
<dbReference type="AlphaFoldDB" id="A0A8G0LAR1"/>
<organism evidence="2 3">
    <name type="scientific">Trichoderma simmonsii</name>
    <dbReference type="NCBI Taxonomy" id="1491479"/>
    <lineage>
        <taxon>Eukaryota</taxon>
        <taxon>Fungi</taxon>
        <taxon>Dikarya</taxon>
        <taxon>Ascomycota</taxon>
        <taxon>Pezizomycotina</taxon>
        <taxon>Sordariomycetes</taxon>
        <taxon>Hypocreomycetidae</taxon>
        <taxon>Hypocreales</taxon>
        <taxon>Hypocreaceae</taxon>
        <taxon>Trichoderma</taxon>
    </lineage>
</organism>
<dbReference type="PANTHER" id="PTHR33365:SF12">
    <property type="entry name" value="TAT PATHWAY SIGNAL SEQUENCE"/>
    <property type="match status" value="1"/>
</dbReference>
<dbReference type="InterPro" id="IPR021765">
    <property type="entry name" value="UstYa-like"/>
</dbReference>